<dbReference type="SMART" id="SM00316">
    <property type="entry name" value="S1"/>
    <property type="match status" value="1"/>
</dbReference>
<dbReference type="KEGG" id="aamb:D1866_12025"/>
<dbReference type="InterPro" id="IPR036612">
    <property type="entry name" value="KH_dom_type_1_sf"/>
</dbReference>
<dbReference type="PANTHER" id="PTHR21321:SF4">
    <property type="entry name" value="EXOSOME COMPLEX COMPONENT RRP4"/>
    <property type="match status" value="1"/>
</dbReference>
<dbReference type="GO" id="GO:0071051">
    <property type="term" value="P:poly(A)-dependent snoRNA 3'-end processing"/>
    <property type="evidence" value="ECO:0007669"/>
    <property type="project" value="TreeGrafter"/>
</dbReference>
<dbReference type="InterPro" id="IPR048565">
    <property type="entry name" value="S1_RRP4"/>
</dbReference>
<dbReference type="NCBIfam" id="NF003181">
    <property type="entry name" value="PRK04163.1-1"/>
    <property type="match status" value="1"/>
</dbReference>
<evidence type="ECO:0000313" key="7">
    <source>
        <dbReference type="EMBL" id="MQL54825.1"/>
    </source>
</evidence>
<comment type="subunit">
    <text evidence="5">Component of the archaeal exosome complex. Forms a trimer of Rrp4 and/or Csl4 subunits. The trimer associates with an hexameric ring-like arrangement composed of 3 Rrp41-Rrp42 heterodimers.</text>
</comment>
<dbReference type="GO" id="GO:0000467">
    <property type="term" value="P:exonucleolytic trimming to generate mature 3'-end of 5.8S rRNA from tricistronic rRNA transcript (SSU-rRNA, 5.8S rRNA, LSU-rRNA)"/>
    <property type="evidence" value="ECO:0007669"/>
    <property type="project" value="TreeGrafter"/>
</dbReference>
<dbReference type="GO" id="GO:0071034">
    <property type="term" value="P:CUT catabolic process"/>
    <property type="evidence" value="ECO:0007669"/>
    <property type="project" value="TreeGrafter"/>
</dbReference>
<keyword evidence="2 5" id="KW-0963">Cytoplasm</keyword>
<dbReference type="Gene3D" id="2.40.50.140">
    <property type="entry name" value="Nucleic acid-binding proteins"/>
    <property type="match status" value="1"/>
</dbReference>
<evidence type="ECO:0000256" key="1">
    <source>
        <dbReference type="ARBA" id="ARBA00009155"/>
    </source>
</evidence>
<reference evidence="8 9" key="2">
    <citation type="submission" date="2019-10" db="EMBL/GenBank/DDBJ databases">
        <title>Genome Sequences from Six Type Strain Members of the Archaeal Family Sulfolobaceae: Acidianus ambivalens, Acidianus infernus, Metallosphaera prunae, Stygiolobus azoricus, Sulfolobus metallicus, and Sulfurisphaera ohwakuensis.</title>
        <authorList>
            <person name="Counts J.A."/>
            <person name="Kelly R.M."/>
        </authorList>
    </citation>
    <scope>NUCLEOTIDE SEQUENCE [LARGE SCALE GENOMIC DNA]</scope>
    <source>
        <strain evidence="8 9">LEI 10</strain>
    </source>
</reference>
<protein>
    <recommendedName>
        <fullName evidence="5">Exosome complex component Rrp4</fullName>
    </recommendedName>
</protein>
<dbReference type="SUPFAM" id="SSF54791">
    <property type="entry name" value="Eukaryotic type KH-domain (KH-domain type I)"/>
    <property type="match status" value="1"/>
</dbReference>
<evidence type="ECO:0000256" key="5">
    <source>
        <dbReference type="HAMAP-Rule" id="MF_00623"/>
    </source>
</evidence>
<dbReference type="Proteomes" id="UP000474054">
    <property type="component" value="Unassembled WGS sequence"/>
</dbReference>
<dbReference type="InterPro" id="IPR004088">
    <property type="entry name" value="KH_dom_type_1"/>
</dbReference>
<evidence type="ECO:0000313" key="10">
    <source>
        <dbReference type="Proteomes" id="UP000474054"/>
    </source>
</evidence>
<organism evidence="8 9">
    <name type="scientific">Acidianus ambivalens</name>
    <name type="common">Desulfurolobus ambivalens</name>
    <dbReference type="NCBI Taxonomy" id="2283"/>
    <lineage>
        <taxon>Archaea</taxon>
        <taxon>Thermoproteota</taxon>
        <taxon>Thermoprotei</taxon>
        <taxon>Sulfolobales</taxon>
        <taxon>Sulfolobaceae</taxon>
        <taxon>Acidianus</taxon>
    </lineage>
</organism>
<dbReference type="PROSITE" id="PS50126">
    <property type="entry name" value="S1"/>
    <property type="match status" value="1"/>
</dbReference>
<dbReference type="Pfam" id="PF22625">
    <property type="entry name" value="ECR1_N_2"/>
    <property type="match status" value="1"/>
</dbReference>
<gene>
    <name evidence="5" type="primary">rrp4</name>
    <name evidence="8" type="ORF">D1866_12025</name>
    <name evidence="7" type="ORF">GFB69_03465</name>
</gene>
<dbReference type="InterPro" id="IPR012340">
    <property type="entry name" value="NA-bd_OB-fold"/>
</dbReference>
<dbReference type="EMBL" id="CP045482">
    <property type="protein sequence ID" value="QGR22614.1"/>
    <property type="molecule type" value="Genomic_DNA"/>
</dbReference>
<dbReference type="RefSeq" id="WP_152940153.1">
    <property type="nucleotide sequence ID" value="NZ_CP045482.1"/>
</dbReference>
<dbReference type="GO" id="GO:0008143">
    <property type="term" value="F:poly(A) binding"/>
    <property type="evidence" value="ECO:0007669"/>
    <property type="project" value="InterPro"/>
</dbReference>
<dbReference type="InterPro" id="IPR023474">
    <property type="entry name" value="Rrp4"/>
</dbReference>
<dbReference type="GO" id="GO:0005737">
    <property type="term" value="C:cytoplasm"/>
    <property type="evidence" value="ECO:0007669"/>
    <property type="project" value="UniProtKB-SubCell"/>
</dbReference>
<dbReference type="GeneID" id="42780472"/>
<dbReference type="GO" id="GO:0034475">
    <property type="term" value="P:U4 snRNA 3'-end processing"/>
    <property type="evidence" value="ECO:0007669"/>
    <property type="project" value="TreeGrafter"/>
</dbReference>
<dbReference type="CDD" id="cd22524">
    <property type="entry name" value="KH-I_Rrp4_prokar"/>
    <property type="match status" value="1"/>
</dbReference>
<keyword evidence="9" id="KW-1185">Reference proteome</keyword>
<dbReference type="Gene3D" id="3.30.1370.10">
    <property type="entry name" value="K Homology domain, type 1"/>
    <property type="match status" value="1"/>
</dbReference>
<dbReference type="InterPro" id="IPR026699">
    <property type="entry name" value="Exosome_RNA_bind1/RRP40/RRP4"/>
</dbReference>
<comment type="similarity">
    <text evidence="1 5">Belongs to the RRP4 family.</text>
</comment>
<dbReference type="SUPFAM" id="SSF50249">
    <property type="entry name" value="Nucleic acid-binding proteins"/>
    <property type="match status" value="1"/>
</dbReference>
<dbReference type="SUPFAM" id="SSF110324">
    <property type="entry name" value="Ribosomal L27 protein-like"/>
    <property type="match status" value="1"/>
</dbReference>
<evidence type="ECO:0000256" key="2">
    <source>
        <dbReference type="ARBA" id="ARBA00022490"/>
    </source>
</evidence>
<dbReference type="Gene3D" id="2.40.50.100">
    <property type="match status" value="1"/>
</dbReference>
<sequence>MDSNQNSNNKIYFKSRSIVVPGDLIAEGSFQIPWSPYIYKLGNKYYSTVIGIVDPKDSTFEIIPLEGSHYYPKVGDTVIGLIEDVELYGWIVDIKAPYSAYLPALSLLGRPVNIGEDLRKYLDIGDYVIARVESFDRTINPVLTVKGKGLGRLNNGKIIDIMPVKVPRVIGKNKSMYELLTSETGCEMIVAQNGRIWANCPSKDMEEVLFLSIKTIERESHIKGLTDRIKELIEKKKGELNVTNSKA</sequence>
<dbReference type="Proteomes" id="UP000426328">
    <property type="component" value="Chromosome"/>
</dbReference>
<feature type="domain" description="S1 motif" evidence="6">
    <location>
        <begin position="75"/>
        <end position="148"/>
    </location>
</feature>
<evidence type="ECO:0000259" key="6">
    <source>
        <dbReference type="PROSITE" id="PS50126"/>
    </source>
</evidence>
<evidence type="ECO:0000313" key="8">
    <source>
        <dbReference type="EMBL" id="QGR22614.1"/>
    </source>
</evidence>
<evidence type="ECO:0000256" key="4">
    <source>
        <dbReference type="ARBA" id="ARBA00022884"/>
    </source>
</evidence>
<dbReference type="Pfam" id="PF15985">
    <property type="entry name" value="KH_6"/>
    <property type="match status" value="1"/>
</dbReference>
<evidence type="ECO:0000256" key="3">
    <source>
        <dbReference type="ARBA" id="ARBA00022835"/>
    </source>
</evidence>
<dbReference type="InterPro" id="IPR003029">
    <property type="entry name" value="S1_domain"/>
</dbReference>
<dbReference type="GO" id="GO:0000178">
    <property type="term" value="C:exosome (RNase complex)"/>
    <property type="evidence" value="ECO:0007669"/>
    <property type="project" value="UniProtKB-KW"/>
</dbReference>
<reference evidence="7 10" key="1">
    <citation type="submission" date="2019-10" db="EMBL/GenBank/DDBJ databases">
        <title>Comparative genomics of sulfur disproportionating microorganisms.</title>
        <authorList>
            <person name="Ward L.M."/>
            <person name="Bertran E."/>
            <person name="Johnston D."/>
        </authorList>
    </citation>
    <scope>NUCLEOTIDE SEQUENCE [LARGE SCALE GENOMIC DNA]</scope>
    <source>
        <strain evidence="7 10">DSM 3772</strain>
    </source>
</reference>
<name>A0A650CXM6_ACIAM</name>
<evidence type="ECO:0000313" key="9">
    <source>
        <dbReference type="Proteomes" id="UP000426328"/>
    </source>
</evidence>
<comment type="function">
    <text evidence="5">Non-catalytic component of the exosome, which is a complex involved in RNA degradation. Increases the RNA binding and the efficiency of RNA degradation. Confers strong poly(A) specificity to the exosome.</text>
</comment>
<dbReference type="AlphaFoldDB" id="A0A650CXM6"/>
<proteinExistence type="inferred from homology"/>
<dbReference type="InterPro" id="IPR054371">
    <property type="entry name" value="RRP4_N"/>
</dbReference>
<accession>A0A650CXM6</accession>
<dbReference type="EMBL" id="WHYS01000001">
    <property type="protein sequence ID" value="MQL54825.1"/>
    <property type="molecule type" value="Genomic_DNA"/>
</dbReference>
<dbReference type="HAMAP" id="MF_00623">
    <property type="entry name" value="Exosome_Rrp4"/>
    <property type="match status" value="1"/>
</dbReference>
<keyword evidence="4 5" id="KW-0694">RNA-binding</keyword>
<keyword evidence="3 5" id="KW-0271">Exosome</keyword>
<comment type="subcellular location">
    <subcellularLocation>
        <location evidence="5">Cytoplasm</location>
    </subcellularLocation>
</comment>
<dbReference type="CDD" id="cd05789">
    <property type="entry name" value="S1_Rrp4"/>
    <property type="match status" value="1"/>
</dbReference>
<dbReference type="PANTHER" id="PTHR21321">
    <property type="entry name" value="PNAS-3 RELATED"/>
    <property type="match status" value="1"/>
</dbReference>